<gene>
    <name evidence="2" type="ORF">UFOPK3772_01729</name>
</gene>
<feature type="transmembrane region" description="Helical" evidence="1">
    <location>
        <begin position="36"/>
        <end position="55"/>
    </location>
</feature>
<sequence>MPRIVTLIIGALLMAIGVVWFFQGIGSLAGSPMTGVSFWAFAGVVSFVVGLFVLLRGIKGRRTSQDG</sequence>
<organism evidence="2">
    <name type="scientific">freshwater metagenome</name>
    <dbReference type="NCBI Taxonomy" id="449393"/>
    <lineage>
        <taxon>unclassified sequences</taxon>
        <taxon>metagenomes</taxon>
        <taxon>ecological metagenomes</taxon>
    </lineage>
</organism>
<evidence type="ECO:0000256" key="1">
    <source>
        <dbReference type="SAM" id="Phobius"/>
    </source>
</evidence>
<keyword evidence="1" id="KW-1133">Transmembrane helix</keyword>
<protein>
    <submittedName>
        <fullName evidence="2">Unannotated protein</fullName>
    </submittedName>
</protein>
<feature type="transmembrane region" description="Helical" evidence="1">
    <location>
        <begin position="7"/>
        <end position="30"/>
    </location>
</feature>
<dbReference type="EMBL" id="CAFBNE010000053">
    <property type="protein sequence ID" value="CAB4953889.1"/>
    <property type="molecule type" value="Genomic_DNA"/>
</dbReference>
<accession>A0A6J7KHA1</accession>
<dbReference type="AlphaFoldDB" id="A0A6J7KHA1"/>
<proteinExistence type="predicted"/>
<reference evidence="2" key="1">
    <citation type="submission" date="2020-05" db="EMBL/GenBank/DDBJ databases">
        <authorList>
            <person name="Chiriac C."/>
            <person name="Salcher M."/>
            <person name="Ghai R."/>
            <person name="Kavagutti S V."/>
        </authorList>
    </citation>
    <scope>NUCLEOTIDE SEQUENCE</scope>
</reference>
<evidence type="ECO:0000313" key="2">
    <source>
        <dbReference type="EMBL" id="CAB4953889.1"/>
    </source>
</evidence>
<keyword evidence="1" id="KW-0472">Membrane</keyword>
<name>A0A6J7KHA1_9ZZZZ</name>
<keyword evidence="1" id="KW-0812">Transmembrane</keyword>